<keyword evidence="1" id="KW-0732">Signal</keyword>
<organism evidence="2 3">
    <name type="scientific">Alicyclobacillus sacchari</name>
    <dbReference type="NCBI Taxonomy" id="392010"/>
    <lineage>
        <taxon>Bacteria</taxon>
        <taxon>Bacillati</taxon>
        <taxon>Bacillota</taxon>
        <taxon>Bacilli</taxon>
        <taxon>Bacillales</taxon>
        <taxon>Alicyclobacillaceae</taxon>
        <taxon>Alicyclobacillus</taxon>
    </lineage>
</organism>
<comment type="caution">
    <text evidence="2">The sequence shown here is derived from an EMBL/GenBank/DDBJ whole genome shotgun (WGS) entry which is preliminary data.</text>
</comment>
<dbReference type="RefSeq" id="WP_134160856.1">
    <property type="nucleotide sequence ID" value="NZ_BSUS01000001.1"/>
</dbReference>
<sequence length="179" mass="19975">MMREIWALSMVGCLAVTGCSIMAKPSPNPNDYKVSFSIDNSVPFLTSPKGQHQTQFNVDVSKWNQDYNKQKCEVFLIVTDKSAPVVDLETDNANNFAYGGWYNLNAENPTLKSLSLQPITTQRVPNNWFNVVNGTQASARFIARTDSPVNPKDWRFVIMAIQGDGGKVKVLWTKEVAPT</sequence>
<feature type="signal peptide" evidence="1">
    <location>
        <begin position="1"/>
        <end position="23"/>
    </location>
</feature>
<dbReference type="AlphaFoldDB" id="A0A4R8LJ97"/>
<evidence type="ECO:0000313" key="2">
    <source>
        <dbReference type="EMBL" id="TDY42330.1"/>
    </source>
</evidence>
<keyword evidence="3" id="KW-1185">Reference proteome</keyword>
<accession>A0A4R8LJ97</accession>
<feature type="chain" id="PRO_5020500317" description="Lipoprotein" evidence="1">
    <location>
        <begin position="24"/>
        <end position="179"/>
    </location>
</feature>
<evidence type="ECO:0000313" key="3">
    <source>
        <dbReference type="Proteomes" id="UP000294581"/>
    </source>
</evidence>
<dbReference type="PROSITE" id="PS51257">
    <property type="entry name" value="PROKAR_LIPOPROTEIN"/>
    <property type="match status" value="1"/>
</dbReference>
<dbReference type="Proteomes" id="UP000294581">
    <property type="component" value="Unassembled WGS sequence"/>
</dbReference>
<reference evidence="2 3" key="1">
    <citation type="submission" date="2019-03" db="EMBL/GenBank/DDBJ databases">
        <title>Genomic Encyclopedia of Type Strains, Phase IV (KMG-IV): sequencing the most valuable type-strain genomes for metagenomic binning, comparative biology and taxonomic classification.</title>
        <authorList>
            <person name="Goeker M."/>
        </authorList>
    </citation>
    <scope>NUCLEOTIDE SEQUENCE [LARGE SCALE GENOMIC DNA]</scope>
    <source>
        <strain evidence="2 3">DSM 17974</strain>
    </source>
</reference>
<gene>
    <name evidence="2" type="ORF">C7445_1168</name>
</gene>
<name>A0A4R8LJ97_9BACL</name>
<dbReference type="EMBL" id="SORF01000016">
    <property type="protein sequence ID" value="TDY42330.1"/>
    <property type="molecule type" value="Genomic_DNA"/>
</dbReference>
<evidence type="ECO:0000256" key="1">
    <source>
        <dbReference type="SAM" id="SignalP"/>
    </source>
</evidence>
<protein>
    <recommendedName>
        <fullName evidence="4">Lipoprotein</fullName>
    </recommendedName>
</protein>
<evidence type="ECO:0008006" key="4">
    <source>
        <dbReference type="Google" id="ProtNLM"/>
    </source>
</evidence>
<proteinExistence type="predicted"/>
<dbReference type="OrthoDB" id="9824295at2"/>